<reference evidence="1 2" key="1">
    <citation type="submission" date="2023-11" db="EMBL/GenBank/DDBJ databases">
        <authorList>
            <person name="Val-Calvo J."/>
            <person name="Scortti M."/>
            <person name="Vazquez-Boland J."/>
        </authorList>
    </citation>
    <scope>NUCLEOTIDE SEQUENCE [LARGE SCALE GENOMIC DNA]</scope>
    <source>
        <strain evidence="1 2">PAM 2766</strain>
    </source>
</reference>
<gene>
    <name evidence="1" type="ORF">ABEU20_000655</name>
</gene>
<protein>
    <submittedName>
        <fullName evidence="1">Uncharacterized protein</fullName>
    </submittedName>
</protein>
<keyword evidence="2" id="KW-1185">Reference proteome</keyword>
<comment type="caution">
    <text evidence="1">The sequence shown here is derived from an EMBL/GenBank/DDBJ whole genome shotgun (WGS) entry which is preliminary data.</text>
</comment>
<dbReference type="RefSeq" id="WP_420162696.1">
    <property type="nucleotide sequence ID" value="NZ_JBDLNV010000001.1"/>
</dbReference>
<proteinExistence type="predicted"/>
<dbReference type="EMBL" id="JBDLNV010000001">
    <property type="protein sequence ID" value="MFM1722110.1"/>
    <property type="molecule type" value="Genomic_DNA"/>
</dbReference>
<organism evidence="1 2">
    <name type="scientific">Rhodococcus parequi</name>
    <dbReference type="NCBI Taxonomy" id="3137122"/>
    <lineage>
        <taxon>Bacteria</taxon>
        <taxon>Bacillati</taxon>
        <taxon>Actinomycetota</taxon>
        <taxon>Actinomycetes</taxon>
        <taxon>Mycobacteriales</taxon>
        <taxon>Nocardiaceae</taxon>
        <taxon>Rhodococcus</taxon>
    </lineage>
</organism>
<dbReference type="Proteomes" id="UP001629745">
    <property type="component" value="Unassembled WGS sequence"/>
</dbReference>
<sequence>MAWNLARVLDFKDSANHKKFTVKIEPNGPYRPVEHTHILIIDDYRTGARAAAGTQKAVEKMRTTLDKANSST</sequence>
<evidence type="ECO:0000313" key="1">
    <source>
        <dbReference type="EMBL" id="MFM1722110.1"/>
    </source>
</evidence>
<name>A0ABW9F9C4_9NOCA</name>
<evidence type="ECO:0000313" key="2">
    <source>
        <dbReference type="Proteomes" id="UP001629745"/>
    </source>
</evidence>
<accession>A0ABW9F9C4</accession>